<protein>
    <submittedName>
        <fullName evidence="2">Preprotein translocase subunit YajC</fullName>
    </submittedName>
</protein>
<dbReference type="EMBL" id="JBBYHV010000001">
    <property type="protein sequence ID" value="MEL1250135.1"/>
    <property type="molecule type" value="Genomic_DNA"/>
</dbReference>
<comment type="caution">
    <text evidence="2">The sequence shown here is derived from an EMBL/GenBank/DDBJ whole genome shotgun (WGS) entry which is preliminary data.</text>
</comment>
<dbReference type="RefSeq" id="WP_341672654.1">
    <property type="nucleotide sequence ID" value="NZ_JBBYHV010000001.1"/>
</dbReference>
<organism evidence="2 3">
    <name type="scientific">Aurantiacibacter gilvus</name>
    <dbReference type="NCBI Taxonomy" id="3139141"/>
    <lineage>
        <taxon>Bacteria</taxon>
        <taxon>Pseudomonadati</taxon>
        <taxon>Pseudomonadota</taxon>
        <taxon>Alphaproteobacteria</taxon>
        <taxon>Sphingomonadales</taxon>
        <taxon>Erythrobacteraceae</taxon>
        <taxon>Aurantiacibacter</taxon>
    </lineage>
</organism>
<keyword evidence="1" id="KW-0732">Signal</keyword>
<evidence type="ECO:0000256" key="1">
    <source>
        <dbReference type="SAM" id="SignalP"/>
    </source>
</evidence>
<sequence length="550" mass="57469">MTMRINRTFPLSLAIVLAALPQVAMAQEGGDEADEGVRTSRTEVVPYIEAAQVVTAQLSPGDDVLTYTQLAAGVDTTITGRNSAASASVRYEHTIGYGDASDVDTLSGIARASLAFAGRGMTIEAGGLASRTRVEGSGFSTIGGFGGNAASTSQIYSVYAGPSIQSRSGPVEVSGSYRLGYTRVESPNAFVLAPGTDPVDIFDDSVTHNAAVRFGVAPNTVAPVGLGVGAGWNRQDISNLDQRIDDKYVRADVTLPVSPNLALVGGVGYEDVQISSRDAVRDGNGLPVIGSDGRYVTDDSQPRTIAYETDGLIWDVGVMWRPSRRTSLEAHVGRRYGSTTYYGSLAYAPNSNSSVNVSVYDNITGFGGQVTTALNGLGTDFSAFRNPITGDLGGCVVGVEGDNCALARLGSLRGSVYRNRGVVASYSMIRGRSSFGIGAGYDRRSFIGGEGTVLEGVDGLVDESVFVAANFNRQLDRDSSLFAGAAASWFNAGDSALGDGMGYSASLAYNRDLLRNLTATAAVGLDGISRDDLPDYSSASALLGLRYSFD</sequence>
<dbReference type="Proteomes" id="UP001497045">
    <property type="component" value="Unassembled WGS sequence"/>
</dbReference>
<feature type="chain" id="PRO_5045099153" evidence="1">
    <location>
        <begin position="27"/>
        <end position="550"/>
    </location>
</feature>
<name>A0ABU9ID57_9SPHN</name>
<evidence type="ECO:0000313" key="3">
    <source>
        <dbReference type="Proteomes" id="UP001497045"/>
    </source>
</evidence>
<dbReference type="SUPFAM" id="SSF56935">
    <property type="entry name" value="Porins"/>
    <property type="match status" value="1"/>
</dbReference>
<accession>A0ABU9ID57</accession>
<evidence type="ECO:0000313" key="2">
    <source>
        <dbReference type="EMBL" id="MEL1250135.1"/>
    </source>
</evidence>
<proteinExistence type="predicted"/>
<keyword evidence="3" id="KW-1185">Reference proteome</keyword>
<feature type="signal peptide" evidence="1">
    <location>
        <begin position="1"/>
        <end position="26"/>
    </location>
</feature>
<reference evidence="2 3" key="1">
    <citation type="submission" date="2024-04" db="EMBL/GenBank/DDBJ databases">
        <title>Aurantiacibacter sp. DGU6 16S ribosomal RNA gene Genome sequencing and assembly.</title>
        <authorList>
            <person name="Park S."/>
        </authorList>
    </citation>
    <scope>NUCLEOTIDE SEQUENCE [LARGE SCALE GENOMIC DNA]</scope>
    <source>
        <strain evidence="2 3">DGU6</strain>
    </source>
</reference>
<gene>
    <name evidence="2" type="ORF">AAEO60_05580</name>
</gene>